<keyword evidence="7" id="KW-0677">Repeat</keyword>
<dbReference type="PANTHER" id="PTHR48005">
    <property type="entry name" value="LEUCINE RICH REPEAT KINASE 2"/>
    <property type="match status" value="1"/>
</dbReference>
<dbReference type="Gene3D" id="3.80.10.10">
    <property type="entry name" value="Ribonuclease Inhibitor"/>
    <property type="match status" value="2"/>
</dbReference>
<keyword evidence="9" id="KW-0418">Kinase</keyword>
<keyword evidence="5" id="KW-0808">Transferase</keyword>
<evidence type="ECO:0000256" key="4">
    <source>
        <dbReference type="ARBA" id="ARBA00022614"/>
    </source>
</evidence>
<dbReference type="Pfam" id="PF00560">
    <property type="entry name" value="LRR_1"/>
    <property type="match status" value="5"/>
</dbReference>
<dbReference type="SMART" id="SM00369">
    <property type="entry name" value="LRR_TYP"/>
    <property type="match status" value="4"/>
</dbReference>
<dbReference type="Gene3D" id="1.10.510.10">
    <property type="entry name" value="Transferase(Phosphotransferase) domain 1"/>
    <property type="match status" value="1"/>
</dbReference>
<accession>A0ABM3GXB9</accession>
<evidence type="ECO:0000256" key="3">
    <source>
        <dbReference type="ARBA" id="ARBA00022527"/>
    </source>
</evidence>
<dbReference type="GeneID" id="115733211"/>
<dbReference type="InterPro" id="IPR008266">
    <property type="entry name" value="Tyr_kinase_AS"/>
</dbReference>
<evidence type="ECO:0000256" key="2">
    <source>
        <dbReference type="ARBA" id="ARBA00012513"/>
    </source>
</evidence>
<keyword evidence="4" id="KW-0433">Leucine-rich repeat</keyword>
<organism evidence="19 20">
    <name type="scientific">Rhodamnia argentea</name>
    <dbReference type="NCBI Taxonomy" id="178133"/>
    <lineage>
        <taxon>Eukaryota</taxon>
        <taxon>Viridiplantae</taxon>
        <taxon>Streptophyta</taxon>
        <taxon>Embryophyta</taxon>
        <taxon>Tracheophyta</taxon>
        <taxon>Spermatophyta</taxon>
        <taxon>Magnoliopsida</taxon>
        <taxon>eudicotyledons</taxon>
        <taxon>Gunneridae</taxon>
        <taxon>Pentapetalae</taxon>
        <taxon>rosids</taxon>
        <taxon>malvids</taxon>
        <taxon>Myrtales</taxon>
        <taxon>Myrtaceae</taxon>
        <taxon>Myrtoideae</taxon>
        <taxon>Myrteae</taxon>
        <taxon>Australasian group</taxon>
        <taxon>Rhodamnia</taxon>
    </lineage>
</organism>
<dbReference type="InterPro" id="IPR000719">
    <property type="entry name" value="Prot_kinase_dom"/>
</dbReference>
<evidence type="ECO:0000256" key="11">
    <source>
        <dbReference type="ARBA" id="ARBA00022989"/>
    </source>
</evidence>
<evidence type="ECO:0000256" key="7">
    <source>
        <dbReference type="ARBA" id="ARBA00022737"/>
    </source>
</evidence>
<dbReference type="PROSITE" id="PS00109">
    <property type="entry name" value="PROTEIN_KINASE_TYR"/>
    <property type="match status" value="1"/>
</dbReference>
<evidence type="ECO:0000256" key="8">
    <source>
        <dbReference type="ARBA" id="ARBA00022741"/>
    </source>
</evidence>
<keyword evidence="12 17" id="KW-0472">Membrane</keyword>
<evidence type="ECO:0000256" key="16">
    <source>
        <dbReference type="SAM" id="MobiDB-lite"/>
    </source>
</evidence>
<keyword evidence="19" id="KW-1185">Reference proteome</keyword>
<dbReference type="Gene3D" id="3.30.200.20">
    <property type="entry name" value="Phosphorylase Kinase, domain 1"/>
    <property type="match status" value="1"/>
</dbReference>
<evidence type="ECO:0000256" key="14">
    <source>
        <dbReference type="ARBA" id="ARBA00048679"/>
    </source>
</evidence>
<dbReference type="InterPro" id="IPR032675">
    <property type="entry name" value="LRR_dom_sf"/>
</dbReference>
<dbReference type="Proteomes" id="UP000827889">
    <property type="component" value="Chromosome 11"/>
</dbReference>
<feature type="transmembrane region" description="Helical" evidence="17">
    <location>
        <begin position="21"/>
        <end position="40"/>
    </location>
</feature>
<evidence type="ECO:0000256" key="17">
    <source>
        <dbReference type="SAM" id="Phobius"/>
    </source>
</evidence>
<keyword evidence="6 17" id="KW-0812">Transmembrane</keyword>
<evidence type="ECO:0000313" key="20">
    <source>
        <dbReference type="RefSeq" id="XP_048129011.1"/>
    </source>
</evidence>
<name>A0ABM3GXB9_9MYRT</name>
<reference evidence="20" key="1">
    <citation type="submission" date="2025-08" db="UniProtKB">
        <authorList>
            <consortium name="RefSeq"/>
        </authorList>
    </citation>
    <scope>IDENTIFICATION</scope>
    <source>
        <tissue evidence="20">Leaf</tissue>
    </source>
</reference>
<feature type="domain" description="Protein kinase" evidence="18">
    <location>
        <begin position="417"/>
        <end position="698"/>
    </location>
</feature>
<dbReference type="InterPro" id="IPR011009">
    <property type="entry name" value="Kinase-like_dom_sf"/>
</dbReference>
<dbReference type="InterPro" id="IPR051420">
    <property type="entry name" value="Ser_Thr_Kinases_DiverseReg"/>
</dbReference>
<evidence type="ECO:0000256" key="12">
    <source>
        <dbReference type="ARBA" id="ARBA00023136"/>
    </source>
</evidence>
<keyword evidence="8 15" id="KW-0547">Nucleotide-binding</keyword>
<evidence type="ECO:0000256" key="5">
    <source>
        <dbReference type="ARBA" id="ARBA00022679"/>
    </source>
</evidence>
<evidence type="ECO:0000256" key="15">
    <source>
        <dbReference type="PROSITE-ProRule" id="PRU10141"/>
    </source>
</evidence>
<dbReference type="PROSITE" id="PS50011">
    <property type="entry name" value="PROTEIN_KINASE_DOM"/>
    <property type="match status" value="1"/>
</dbReference>
<dbReference type="PANTHER" id="PTHR48005:SF16">
    <property type="entry name" value="MDIS1-INTERACTING RECEPTOR LIKE KINASE 2-LIKE ISOFORM X1"/>
    <property type="match status" value="1"/>
</dbReference>
<dbReference type="Pfam" id="PF00069">
    <property type="entry name" value="Pkinase"/>
    <property type="match status" value="1"/>
</dbReference>
<comment type="catalytic activity">
    <reaction evidence="13">
        <text>L-threonyl-[protein] + ATP = O-phospho-L-threonyl-[protein] + ADP + H(+)</text>
        <dbReference type="Rhea" id="RHEA:46608"/>
        <dbReference type="Rhea" id="RHEA-COMP:11060"/>
        <dbReference type="Rhea" id="RHEA-COMP:11605"/>
        <dbReference type="ChEBI" id="CHEBI:15378"/>
        <dbReference type="ChEBI" id="CHEBI:30013"/>
        <dbReference type="ChEBI" id="CHEBI:30616"/>
        <dbReference type="ChEBI" id="CHEBI:61977"/>
        <dbReference type="ChEBI" id="CHEBI:456216"/>
        <dbReference type="EC" id="2.7.11.1"/>
    </reaction>
</comment>
<feature type="binding site" evidence="15">
    <location>
        <position position="445"/>
    </location>
    <ligand>
        <name>ATP</name>
        <dbReference type="ChEBI" id="CHEBI:30616"/>
    </ligand>
</feature>
<dbReference type="InterPro" id="IPR001611">
    <property type="entry name" value="Leu-rich_rpt"/>
</dbReference>
<feature type="transmembrane region" description="Helical" evidence="17">
    <location>
        <begin position="355"/>
        <end position="376"/>
    </location>
</feature>
<feature type="region of interest" description="Disordered" evidence="16">
    <location>
        <begin position="1"/>
        <end position="20"/>
    </location>
</feature>
<dbReference type="EC" id="2.7.11.1" evidence="2"/>
<evidence type="ECO:0000256" key="6">
    <source>
        <dbReference type="ARBA" id="ARBA00022692"/>
    </source>
</evidence>
<evidence type="ECO:0000256" key="1">
    <source>
        <dbReference type="ARBA" id="ARBA00004370"/>
    </source>
</evidence>
<keyword evidence="10 15" id="KW-0067">ATP-binding</keyword>
<comment type="catalytic activity">
    <reaction evidence="14">
        <text>L-seryl-[protein] + ATP = O-phospho-L-seryl-[protein] + ADP + H(+)</text>
        <dbReference type="Rhea" id="RHEA:17989"/>
        <dbReference type="Rhea" id="RHEA-COMP:9863"/>
        <dbReference type="Rhea" id="RHEA-COMP:11604"/>
        <dbReference type="ChEBI" id="CHEBI:15378"/>
        <dbReference type="ChEBI" id="CHEBI:29999"/>
        <dbReference type="ChEBI" id="CHEBI:30616"/>
        <dbReference type="ChEBI" id="CHEBI:83421"/>
        <dbReference type="ChEBI" id="CHEBI:456216"/>
        <dbReference type="EC" id="2.7.11.1"/>
    </reaction>
</comment>
<sequence>MSIIAQKKDRQRSTRTQESKTKFMGSSVSYPIAILLIMWATSALSNSACSPTSEASALLRSGWWPDYKTGNGSLPPCMWPNVACYANGTVGEIGLGVAFGPLGPKFGSMDFSLLPNLESLLLPSNGLTGGIPLQICGLLRLARLDLSFNSLSGELPSCLGNLTMLEILNLQGNLIRGQIPPEMSTLKGLVHLILGHNELTGNLTMLERLNLQGNLIRGQIPPELSTLKGLVQLILVDNELDADRFLSVIGNLETLTHLNLSLNNFSGQIPVEFGRLTLLLYLDLHNNSISGAIPESLILQLHLKSVNLSYNLFAGPISNLLLTAYSGDAFLGNEGLYHVKEIAQGRPPSRTDRTMVVLVLAILPMVFTVIGCCFLLRRGTKSDDTKETAEKDGDFMSIWNYDGKIAYEDIVEATEDFDIKYCIGTGGYGSVYRAELPSGKIVALKKLHRFEAEDPSFDRSFRNEVKHLTEVRHQSIIRLYGFCLHRRCMFLIYEYMERGSLFCTLRNDIEAMELDWPKRVNVIRDVAHALSYLHHDCAQPIVHRDVSSNNVLLNNEMQAFVSDFGTARLLDPDSSSNLTGNIAGTYGYIAPELAYSLMVSEKSDTYSFGVVAMETLMGKHPGEIMSGLSSSEGEGIMLLDMLDPRMPFPRKSSVARNIVQAISLALACLSADPKSRPTMKQVTEAFSARKISTIEPFQAISLAQIRQNLIGASMFSRHT</sequence>
<dbReference type="RefSeq" id="XP_048129011.1">
    <property type="nucleotide sequence ID" value="XM_048273054.1"/>
</dbReference>
<gene>
    <name evidence="20" type="primary">LOC115733211</name>
</gene>
<protein>
    <recommendedName>
        <fullName evidence="2">non-specific serine/threonine protein kinase</fullName>
        <ecNumber evidence="2">2.7.11.1</ecNumber>
    </recommendedName>
</protein>
<evidence type="ECO:0000256" key="13">
    <source>
        <dbReference type="ARBA" id="ARBA00047899"/>
    </source>
</evidence>
<dbReference type="SUPFAM" id="SSF52058">
    <property type="entry name" value="L domain-like"/>
    <property type="match status" value="1"/>
</dbReference>
<evidence type="ECO:0000259" key="18">
    <source>
        <dbReference type="PROSITE" id="PS50011"/>
    </source>
</evidence>
<proteinExistence type="predicted"/>
<evidence type="ECO:0000313" key="19">
    <source>
        <dbReference type="Proteomes" id="UP000827889"/>
    </source>
</evidence>
<dbReference type="SUPFAM" id="SSF56112">
    <property type="entry name" value="Protein kinase-like (PK-like)"/>
    <property type="match status" value="1"/>
</dbReference>
<dbReference type="InterPro" id="IPR017441">
    <property type="entry name" value="Protein_kinase_ATP_BS"/>
</dbReference>
<keyword evidence="3" id="KW-0723">Serine/threonine-protein kinase</keyword>
<comment type="subcellular location">
    <subcellularLocation>
        <location evidence="1">Membrane</location>
    </subcellularLocation>
</comment>
<evidence type="ECO:0000256" key="10">
    <source>
        <dbReference type="ARBA" id="ARBA00022840"/>
    </source>
</evidence>
<dbReference type="PROSITE" id="PS00107">
    <property type="entry name" value="PROTEIN_KINASE_ATP"/>
    <property type="match status" value="1"/>
</dbReference>
<dbReference type="InterPro" id="IPR003591">
    <property type="entry name" value="Leu-rich_rpt_typical-subtyp"/>
</dbReference>
<keyword evidence="11 17" id="KW-1133">Transmembrane helix</keyword>
<evidence type="ECO:0000256" key="9">
    <source>
        <dbReference type="ARBA" id="ARBA00022777"/>
    </source>
</evidence>